<evidence type="ECO:0000313" key="2">
    <source>
        <dbReference type="Proteomes" id="UP000836387"/>
    </source>
</evidence>
<dbReference type="EMBL" id="CADEHS020000521">
    <property type="protein sequence ID" value="CAG9953286.1"/>
    <property type="molecule type" value="Genomic_DNA"/>
</dbReference>
<proteinExistence type="predicted"/>
<comment type="caution">
    <text evidence="1">The sequence shown here is derived from an EMBL/GenBank/DDBJ whole genome shotgun (WGS) entry which is preliminary data.</text>
</comment>
<gene>
    <name evidence="1" type="ORF">CRV2_00017491</name>
</gene>
<evidence type="ECO:0000313" key="1">
    <source>
        <dbReference type="EMBL" id="CAG9953286.1"/>
    </source>
</evidence>
<keyword evidence="2" id="KW-1185">Reference proteome</keyword>
<name>A0ACA9UJ34_BIOOC</name>
<reference evidence="1" key="1">
    <citation type="submission" date="2020-04" db="EMBL/GenBank/DDBJ databases">
        <authorList>
            <person name="Broberg M."/>
        </authorList>
    </citation>
    <scope>NUCLEOTIDE SEQUENCE</scope>
</reference>
<accession>A0ACA9UJ34</accession>
<organism evidence="1 2">
    <name type="scientific">Clonostachys rosea f. rosea IK726</name>
    <dbReference type="NCBI Taxonomy" id="1349383"/>
    <lineage>
        <taxon>Eukaryota</taxon>
        <taxon>Fungi</taxon>
        <taxon>Dikarya</taxon>
        <taxon>Ascomycota</taxon>
        <taxon>Pezizomycotina</taxon>
        <taxon>Sordariomycetes</taxon>
        <taxon>Hypocreomycetidae</taxon>
        <taxon>Hypocreales</taxon>
        <taxon>Bionectriaceae</taxon>
        <taxon>Clonostachys</taxon>
    </lineage>
</organism>
<protein>
    <submittedName>
        <fullName evidence="1">Uncharacterized protein</fullName>
    </submittedName>
</protein>
<sequence length="21" mass="2351">MMTLILLETRMSLRGKQGGNT</sequence>
<reference evidence="1" key="2">
    <citation type="submission" date="2021-10" db="EMBL/GenBank/DDBJ databases">
        <authorList>
            <person name="Piombo E."/>
        </authorList>
    </citation>
    <scope>NUCLEOTIDE SEQUENCE</scope>
</reference>
<dbReference type="Proteomes" id="UP000836387">
    <property type="component" value="Unassembled WGS sequence"/>
</dbReference>